<feature type="region of interest" description="Disordered" evidence="1">
    <location>
        <begin position="1"/>
        <end position="23"/>
    </location>
</feature>
<dbReference type="EMBL" id="ABSU01000003">
    <property type="protein sequence ID" value="EFE35753.1"/>
    <property type="molecule type" value="Genomic_DNA"/>
</dbReference>
<dbReference type="Pfam" id="PF11709">
    <property type="entry name" value="Mit_ribos_Mrp51"/>
    <property type="match status" value="1"/>
</dbReference>
<name>D4ANJ2_ARTBC</name>
<dbReference type="RefSeq" id="XP_003016398.1">
    <property type="nucleotide sequence ID" value="XM_003016352.1"/>
</dbReference>
<keyword evidence="3" id="KW-1185">Reference proteome</keyword>
<dbReference type="OMA" id="NADNTHE"/>
<dbReference type="STRING" id="663331.D4ANJ2"/>
<dbReference type="GO" id="GO:0070124">
    <property type="term" value="P:mitochondrial translational initiation"/>
    <property type="evidence" value="ECO:0007669"/>
    <property type="project" value="TreeGrafter"/>
</dbReference>
<organism evidence="2 3">
    <name type="scientific">Arthroderma benhamiae (strain ATCC MYA-4681 / CBS 112371)</name>
    <name type="common">Trichophyton mentagrophytes</name>
    <dbReference type="NCBI Taxonomy" id="663331"/>
    <lineage>
        <taxon>Eukaryota</taxon>
        <taxon>Fungi</taxon>
        <taxon>Dikarya</taxon>
        <taxon>Ascomycota</taxon>
        <taxon>Pezizomycotina</taxon>
        <taxon>Eurotiomycetes</taxon>
        <taxon>Eurotiomycetidae</taxon>
        <taxon>Onygenales</taxon>
        <taxon>Arthrodermataceae</taxon>
        <taxon>Trichophyton</taxon>
    </lineage>
</organism>
<dbReference type="AlphaFoldDB" id="D4ANJ2"/>
<feature type="compositionally biased region" description="Basic and acidic residues" evidence="1">
    <location>
        <begin position="1"/>
        <end position="15"/>
    </location>
</feature>
<comment type="caution">
    <text evidence="2">The sequence shown here is derived from an EMBL/GenBank/DDBJ whole genome shotgun (WGS) entry which is preliminary data.</text>
</comment>
<dbReference type="Proteomes" id="UP000008866">
    <property type="component" value="Unassembled WGS sequence"/>
</dbReference>
<gene>
    <name evidence="2" type="ORF">ARB_05797</name>
</gene>
<proteinExistence type="predicted"/>
<reference evidence="3" key="1">
    <citation type="journal article" date="2011" name="Genome Biol.">
        <title>Comparative and functional genomics provide insights into the pathogenicity of dermatophytic fungi.</title>
        <authorList>
            <person name="Burmester A."/>
            <person name="Shelest E."/>
            <person name="Gloeckner G."/>
            <person name="Heddergott C."/>
            <person name="Schindler S."/>
            <person name="Staib P."/>
            <person name="Heidel A."/>
            <person name="Felder M."/>
            <person name="Petzold A."/>
            <person name="Szafranski K."/>
            <person name="Feuermann M."/>
            <person name="Pedruzzi I."/>
            <person name="Priebe S."/>
            <person name="Groth M."/>
            <person name="Winkler R."/>
            <person name="Li W."/>
            <person name="Kniemeyer O."/>
            <person name="Schroeckh V."/>
            <person name="Hertweck C."/>
            <person name="Hube B."/>
            <person name="White T.C."/>
            <person name="Platzer M."/>
            <person name="Guthke R."/>
            <person name="Heitman J."/>
            <person name="Woestemeyer J."/>
            <person name="Zipfel P.F."/>
            <person name="Monod M."/>
            <person name="Brakhage A.A."/>
        </authorList>
    </citation>
    <scope>NUCLEOTIDE SEQUENCE [LARGE SCALE GENOMIC DNA]</scope>
    <source>
        <strain evidence="3">ATCC MYA-4681 / CBS 112371</strain>
    </source>
</reference>
<dbReference type="GeneID" id="9521881"/>
<sequence length="436" mass="48110">MSKLKDEARRKQRNAEEDEEDEEQLEAIAATIRRHGGQDVAHNEDSAQVSPVCAPGFPLTPSTISDFELELRPLPAKSTVDSSSNPLVRINYLDTYEHITDFHSANDHALTLKKYQELSLPISSTTHGTSSLVGSGRHTSVFESSTDNMTASPDHSSEKKLRYRFKGPWLAGMTEIEFERYLKKVRKQRPEFLQRLREVVIENKALQTRRRLMDEGKSFEESDLPKTLSDAEFESALLALRADPAALGPEVNKFLDLATPPKVPDRRIHLRNWAAGPSDVASPQYARDGPPKTHPSAGLSYLRTRSHLENHPIAGPQQNPRPVQARLLRARGRGRGGSSKSIVGVAGFVTDDIGPSASRDFDSQKGSIQFDPDLPGGAKYWVKVEKATVDAKGKVLLRVDGATNSVKALYGVQGAAEALPSFVTNRAGYGRLDDKR</sequence>
<dbReference type="HOGENOM" id="CLU_024465_0_0_1"/>
<dbReference type="PANTHER" id="PTHR28058">
    <property type="entry name" value="37S RIBOSOMAL PROTEIN MRP51, MITOCHONDRIAL"/>
    <property type="match status" value="1"/>
</dbReference>
<accession>D4ANJ2</accession>
<evidence type="ECO:0000313" key="3">
    <source>
        <dbReference type="Proteomes" id="UP000008866"/>
    </source>
</evidence>
<protein>
    <submittedName>
        <fullName evidence="2">Uncharacterized protein</fullName>
    </submittedName>
</protein>
<evidence type="ECO:0000313" key="2">
    <source>
        <dbReference type="EMBL" id="EFE35753.1"/>
    </source>
</evidence>
<evidence type="ECO:0000256" key="1">
    <source>
        <dbReference type="SAM" id="MobiDB-lite"/>
    </source>
</evidence>
<dbReference type="KEGG" id="abe:ARB_05797"/>
<dbReference type="GO" id="GO:0005763">
    <property type="term" value="C:mitochondrial small ribosomal subunit"/>
    <property type="evidence" value="ECO:0007669"/>
    <property type="project" value="TreeGrafter"/>
</dbReference>
<dbReference type="GO" id="GO:0003735">
    <property type="term" value="F:structural constituent of ribosome"/>
    <property type="evidence" value="ECO:0007669"/>
    <property type="project" value="TreeGrafter"/>
</dbReference>
<dbReference type="PANTHER" id="PTHR28058:SF1">
    <property type="entry name" value="SMALL RIBOSOMAL SUBUNIT PROTEIN BS1M"/>
    <property type="match status" value="1"/>
</dbReference>
<dbReference type="InterPro" id="IPR016712">
    <property type="entry name" value="Rbsml_bS1m-like"/>
</dbReference>
<dbReference type="eggNOG" id="ENOG502SBK0">
    <property type="taxonomic scope" value="Eukaryota"/>
</dbReference>